<dbReference type="OrthoDB" id="26282at2759"/>
<feature type="compositionally biased region" description="Gly residues" evidence="4">
    <location>
        <begin position="723"/>
        <end position="734"/>
    </location>
</feature>
<reference evidence="6 7" key="1">
    <citation type="journal article" date="2014" name="Mol. Plant">
        <title>Chromosome Scale Genome Assembly and Transcriptome Profiling of Nannochloropsis gaditana in Nitrogen Depletion.</title>
        <authorList>
            <person name="Corteggiani Carpinelli E."/>
            <person name="Telatin A."/>
            <person name="Vitulo N."/>
            <person name="Forcato C."/>
            <person name="D'Angelo M."/>
            <person name="Schiavon R."/>
            <person name="Vezzi A."/>
            <person name="Giacometti G.M."/>
            <person name="Morosinotto T."/>
            <person name="Valle G."/>
        </authorList>
    </citation>
    <scope>NUCLEOTIDE SEQUENCE [LARGE SCALE GENOMIC DNA]</scope>
    <source>
        <strain evidence="6 7">B-31</strain>
    </source>
</reference>
<evidence type="ECO:0000313" key="6">
    <source>
        <dbReference type="EMBL" id="EWM23415.1"/>
    </source>
</evidence>
<comment type="subcellular location">
    <subcellularLocation>
        <location evidence="1">Nucleus</location>
    </subcellularLocation>
</comment>
<evidence type="ECO:0000259" key="5">
    <source>
        <dbReference type="Pfam" id="PF05843"/>
    </source>
</evidence>
<keyword evidence="7" id="KW-1185">Reference proteome</keyword>
<dbReference type="Proteomes" id="UP000019335">
    <property type="component" value="Chromosome 17"/>
</dbReference>
<feature type="compositionally biased region" description="Basic and acidic residues" evidence="4">
    <location>
        <begin position="735"/>
        <end position="752"/>
    </location>
</feature>
<feature type="compositionally biased region" description="Polar residues" evidence="4">
    <location>
        <begin position="858"/>
        <end position="868"/>
    </location>
</feature>
<comment type="caution">
    <text evidence="6">The sequence shown here is derived from an EMBL/GenBank/DDBJ whole genome shotgun (WGS) entry which is preliminary data.</text>
</comment>
<dbReference type="PANTHER" id="PTHR19980:SF0">
    <property type="entry name" value="CLEAVAGE STIMULATION FACTOR SUBUNIT 3"/>
    <property type="match status" value="1"/>
</dbReference>
<dbReference type="GO" id="GO:0003729">
    <property type="term" value="F:mRNA binding"/>
    <property type="evidence" value="ECO:0007669"/>
    <property type="project" value="TreeGrafter"/>
</dbReference>
<evidence type="ECO:0000256" key="2">
    <source>
        <dbReference type="ARBA" id="ARBA00022737"/>
    </source>
</evidence>
<feature type="region of interest" description="Disordered" evidence="4">
    <location>
        <begin position="777"/>
        <end position="868"/>
    </location>
</feature>
<dbReference type="SUPFAM" id="SSF48452">
    <property type="entry name" value="TPR-like"/>
    <property type="match status" value="1"/>
</dbReference>
<dbReference type="InterPro" id="IPR003107">
    <property type="entry name" value="HAT"/>
</dbReference>
<evidence type="ECO:0000256" key="1">
    <source>
        <dbReference type="ARBA" id="ARBA00004123"/>
    </source>
</evidence>
<dbReference type="Pfam" id="PF05843">
    <property type="entry name" value="Suf"/>
    <property type="match status" value="1"/>
</dbReference>
<dbReference type="InterPro" id="IPR008847">
    <property type="entry name" value="Suf"/>
</dbReference>
<sequence>MAAAIEVNAPFLGVDSDSEEEDEEIVPTTAVSRARSSAPPLPKAIITSRGADIPTPTSVKRRQSLGGLALSTAFTEAQLLSASDRFRDAWSKVQAHEWDVRSWAALLSEAQTQRSGRAIALRDVYRLATRQFPTKVSLWKDWLEHELRQGNLAQVDDIFRECLLEVPSVDLYLLYVARVRKTNPASLGDGASPEAVAEQRARVTAAFELGVRQVGVLVDAAPLWWDYIRYVEAWKDENGRDGGGEGGFGGGYGGIAVAEAGSKIATLRRIYHRAVLVPVDGLDELWRAYEAWEKGLNEHTARQTLPQLLPGHQQAKTVARERRTIRDLQRLSSWATPPSHTAEEKEQLHYLRRKIDFEKSNPENVDPVALKDRVRLSYRQAFAYFYHFPEVWYEFAAYEQESDDVVAAASLFARAARAVPDCLLLHLAWAELEDGRGRGDKGAEILKGFLIQEPSTLGYVAYQHYVRRTQGKEAARKVFTATKDLRRKGVLTYHWYLAHAQLEEHVNHEPQVARRVLDHGLSLHSSFLTEPEYVVATMEVLIRLQDEQNVRSLADRALAVLEAGVSAGPGAGGEREEVATAAAAMAAAEKARPIWFKLLEFETCVASDRDPARVERVQQRIAEAFPRQAESHPLLRLWRRLNMFGTPPVEDSSDDLLRQRWEEPAVSYRLLDDGERDGWGTGGGRRGRKPGKRGASSAAGGEVTVGAGDDAGGGREGGREGGGDGVGGGDGGVDGEGRPAVSREARRRDDPYGARALQQRRLQSIPEYLRKLYQMLPIHTGPPIDPDTIIRGLRDNPLPPRPPGQSSGGSKMLGNGEGGERGKGRGRKRGRWGGGGDSDSGDSDDDMMRSGAGDVFRQRQQQKLMAGT</sequence>
<evidence type="ECO:0000256" key="3">
    <source>
        <dbReference type="ARBA" id="ARBA00023242"/>
    </source>
</evidence>
<dbReference type="InterPro" id="IPR045243">
    <property type="entry name" value="Rna14-like"/>
</dbReference>
<protein>
    <submittedName>
        <fullName evidence="6">Cleavage stimulation factor subunit 3</fullName>
    </submittedName>
</protein>
<evidence type="ECO:0000256" key="4">
    <source>
        <dbReference type="SAM" id="MobiDB-lite"/>
    </source>
</evidence>
<feature type="domain" description="Suppressor of forked" evidence="5">
    <location>
        <begin position="89"/>
        <end position="638"/>
    </location>
</feature>
<name>W7T8N9_9STRA</name>
<keyword evidence="3" id="KW-0539">Nucleus</keyword>
<gene>
    <name evidence="6" type="ORF">Naga_100077g14</name>
</gene>
<evidence type="ECO:0000313" key="7">
    <source>
        <dbReference type="Proteomes" id="UP000019335"/>
    </source>
</evidence>
<dbReference type="Gene3D" id="1.25.40.1040">
    <property type="match status" value="1"/>
</dbReference>
<feature type="region of interest" description="Disordered" evidence="4">
    <location>
        <begin position="672"/>
        <end position="761"/>
    </location>
</feature>
<dbReference type="GO" id="GO:0031124">
    <property type="term" value="P:mRNA 3'-end processing"/>
    <property type="evidence" value="ECO:0007669"/>
    <property type="project" value="InterPro"/>
</dbReference>
<dbReference type="AlphaFoldDB" id="W7T8N9"/>
<feature type="compositionally biased region" description="Acidic residues" evidence="4">
    <location>
        <begin position="16"/>
        <end position="25"/>
    </location>
</feature>
<dbReference type="PANTHER" id="PTHR19980">
    <property type="entry name" value="RNA CLEAVAGE STIMULATION FACTOR"/>
    <property type="match status" value="1"/>
</dbReference>
<accession>W7T8N9</accession>
<dbReference type="SMART" id="SM00386">
    <property type="entry name" value="HAT"/>
    <property type="match status" value="7"/>
</dbReference>
<dbReference type="GO" id="GO:0005634">
    <property type="term" value="C:nucleus"/>
    <property type="evidence" value="ECO:0007669"/>
    <property type="project" value="UniProtKB-SubCell"/>
</dbReference>
<dbReference type="InterPro" id="IPR011990">
    <property type="entry name" value="TPR-like_helical_dom_sf"/>
</dbReference>
<keyword evidence="2" id="KW-0677">Repeat</keyword>
<feature type="compositionally biased region" description="Basic and acidic residues" evidence="4">
    <location>
        <begin position="712"/>
        <end position="722"/>
    </location>
</feature>
<organism evidence="6 7">
    <name type="scientific">Nannochloropsis gaditana</name>
    <dbReference type="NCBI Taxonomy" id="72520"/>
    <lineage>
        <taxon>Eukaryota</taxon>
        <taxon>Sar</taxon>
        <taxon>Stramenopiles</taxon>
        <taxon>Ochrophyta</taxon>
        <taxon>Eustigmatophyceae</taxon>
        <taxon>Eustigmatales</taxon>
        <taxon>Monodopsidaceae</taxon>
        <taxon>Nannochloropsis</taxon>
    </lineage>
</organism>
<proteinExistence type="predicted"/>
<feature type="compositionally biased region" description="Low complexity" evidence="4">
    <location>
        <begin position="698"/>
        <end position="708"/>
    </location>
</feature>
<feature type="region of interest" description="Disordered" evidence="4">
    <location>
        <begin position="13"/>
        <end position="37"/>
    </location>
</feature>
<dbReference type="EMBL" id="AZIL01001681">
    <property type="protein sequence ID" value="EWM23415.1"/>
    <property type="molecule type" value="Genomic_DNA"/>
</dbReference>